<keyword evidence="4" id="KW-0997">Cell inner membrane</keyword>
<sequence length="629" mass="67672">MLETLRTAAGTWIAKLLLLLLVLSFAVWGISGQIGNGIGGNSVVTAGATSVSPNEYRLAYDRQLGLLSQRFGQRLTREQATALGVDNLVLSQLVSGALLSEQARKLGLGLSKDRIAALTAEDPAFQGPDGRFSRQQFDYVLREVGMRPEDYLTNRAQEAVREQIIDAVAEGMKAPDAFLRALALYSGEDRTVDYLSLPRSTVGPVPAPDDAALSAWFDERKQQYAAPEYRKIAYVKLEPEDIADESAISDEQVRADYEKNKTRYTTAETRTIEQLVFPSRAAADEAAAALQGGTPFDKVVEAQGKTLADVHLGTLAKDRVPDRAVAEAAFTLGANEVSPVVDGSFGAVLVRVTAINPETVRSYEDVAPEIRKDLALGEAHRVLLDVHDSYEDARAGGETLAEAASKLKLAVVTIDAVDQTGRRPDGMVLADLPASSELLRGAFDTEVGVENQAINIGSDGYVFYEVQGITPARDRALDEVKDKVIADWTAAETDKRLSDKVAELEKRLKDGTPFDTIAGELALEKQTKRGLKRGADDADFGSAGVEAAFDVAQGGSGAFAAPTGDARILFQVTEVFEPAASSPDAVLEAERRNHSTGLVNDMLDQLVARLEGEYPVRVDQAAMARALAF</sequence>
<evidence type="ECO:0000256" key="13">
    <source>
        <dbReference type="ARBA" id="ARBA00042775"/>
    </source>
</evidence>
<keyword evidence="15" id="KW-0413">Isomerase</keyword>
<dbReference type="InterPro" id="IPR027304">
    <property type="entry name" value="Trigger_fact/SurA_dom_sf"/>
</dbReference>
<dbReference type="PANTHER" id="PTHR47529:SF1">
    <property type="entry name" value="PERIPLASMIC CHAPERONE PPID"/>
    <property type="match status" value="1"/>
</dbReference>
<dbReference type="SUPFAM" id="SSF109998">
    <property type="entry name" value="Triger factor/SurA peptide-binding domain-like"/>
    <property type="match status" value="1"/>
</dbReference>
<keyword evidence="7" id="KW-0472">Membrane</keyword>
<dbReference type="Pfam" id="PF13145">
    <property type="entry name" value="Rotamase_2"/>
    <property type="match status" value="1"/>
</dbReference>
<dbReference type="GO" id="GO:0005886">
    <property type="term" value="C:plasma membrane"/>
    <property type="evidence" value="ECO:0007669"/>
    <property type="project" value="UniProtKB-SubCell"/>
</dbReference>
<comment type="caution">
    <text evidence="15">The sequence shown here is derived from an EMBL/GenBank/DDBJ whole genome shotgun (WGS) entry which is preliminary data.</text>
</comment>
<organism evidence="15 16">
    <name type="scientific">Kumtagia ephedrae</name>
    <dbReference type="NCBI Taxonomy" id="2116701"/>
    <lineage>
        <taxon>Bacteria</taxon>
        <taxon>Pseudomonadati</taxon>
        <taxon>Pseudomonadota</taxon>
        <taxon>Alphaproteobacteria</taxon>
        <taxon>Hyphomicrobiales</taxon>
        <taxon>Phyllobacteriaceae</taxon>
        <taxon>Kumtagia</taxon>
    </lineage>
</organism>
<dbReference type="EMBL" id="PXYK01000007">
    <property type="protein sequence ID" value="PSJ61703.1"/>
    <property type="molecule type" value="Genomic_DNA"/>
</dbReference>
<dbReference type="GO" id="GO:0003755">
    <property type="term" value="F:peptidyl-prolyl cis-trans isomerase activity"/>
    <property type="evidence" value="ECO:0007669"/>
    <property type="project" value="InterPro"/>
</dbReference>
<dbReference type="InterPro" id="IPR052029">
    <property type="entry name" value="PpiD_chaperone"/>
</dbReference>
<feature type="domain" description="PpiC" evidence="14">
    <location>
        <begin position="248"/>
        <end position="367"/>
    </location>
</feature>
<keyword evidence="5" id="KW-0812">Transmembrane</keyword>
<comment type="subcellular location">
    <subcellularLocation>
        <location evidence="1">Cell inner membrane</location>
        <topology evidence="1">Single-pass type II membrane protein</topology>
        <orientation evidence="1">Periplasmic side</orientation>
    </subcellularLocation>
</comment>
<keyword evidence="3" id="KW-1003">Cell membrane</keyword>
<dbReference type="AlphaFoldDB" id="A0A2P7SGU3"/>
<dbReference type="PANTHER" id="PTHR47529">
    <property type="entry name" value="PEPTIDYL-PROLYL CIS-TRANS ISOMERASE D"/>
    <property type="match status" value="1"/>
</dbReference>
<dbReference type="Proteomes" id="UP000241229">
    <property type="component" value="Unassembled WGS sequence"/>
</dbReference>
<evidence type="ECO:0000256" key="7">
    <source>
        <dbReference type="ARBA" id="ARBA00023136"/>
    </source>
</evidence>
<evidence type="ECO:0000256" key="6">
    <source>
        <dbReference type="ARBA" id="ARBA00022989"/>
    </source>
</evidence>
<dbReference type="RefSeq" id="WP_106771811.1">
    <property type="nucleotide sequence ID" value="NZ_PXYK01000007.1"/>
</dbReference>
<evidence type="ECO:0000259" key="14">
    <source>
        <dbReference type="Pfam" id="PF13145"/>
    </source>
</evidence>
<dbReference type="SUPFAM" id="SSF54534">
    <property type="entry name" value="FKBP-like"/>
    <property type="match status" value="1"/>
</dbReference>
<accession>A0A2P7SGU3</accession>
<keyword evidence="8" id="KW-0143">Chaperone</keyword>
<evidence type="ECO:0000256" key="5">
    <source>
        <dbReference type="ARBA" id="ARBA00022692"/>
    </source>
</evidence>
<evidence type="ECO:0000313" key="16">
    <source>
        <dbReference type="Proteomes" id="UP000241229"/>
    </source>
</evidence>
<evidence type="ECO:0000256" key="11">
    <source>
        <dbReference type="ARBA" id="ARBA00038408"/>
    </source>
</evidence>
<evidence type="ECO:0000313" key="15">
    <source>
        <dbReference type="EMBL" id="PSJ61703.1"/>
    </source>
</evidence>
<dbReference type="OrthoDB" id="9768393at2"/>
<evidence type="ECO:0000256" key="1">
    <source>
        <dbReference type="ARBA" id="ARBA00004382"/>
    </source>
</evidence>
<reference evidence="15 16" key="1">
    <citation type="submission" date="2018-03" db="EMBL/GenBank/DDBJ databases">
        <title>The draft genome of Mesorhizobium sp. 6GN-30.</title>
        <authorList>
            <person name="Liu L."/>
            <person name="Li L."/>
            <person name="Wang T."/>
            <person name="Zhang X."/>
            <person name="Liang L."/>
        </authorList>
    </citation>
    <scope>NUCLEOTIDE SEQUENCE [LARGE SCALE GENOMIC DNA]</scope>
    <source>
        <strain evidence="15 16">6GN30</strain>
    </source>
</reference>
<protein>
    <recommendedName>
        <fullName evidence="2">Parvulin-like PPIase</fullName>
    </recommendedName>
    <alternativeName>
        <fullName evidence="9">Peptidyl-prolyl cis-trans isomerase plp</fullName>
    </alternativeName>
    <alternativeName>
        <fullName evidence="12">Periplasmic chaperone PpiD</fullName>
    </alternativeName>
    <alternativeName>
        <fullName evidence="13">Periplasmic folding chaperone</fullName>
    </alternativeName>
    <alternativeName>
        <fullName evidence="10">Rotamase plp</fullName>
    </alternativeName>
</protein>
<gene>
    <name evidence="15" type="ORF">C7I84_08840</name>
</gene>
<dbReference type="Pfam" id="PF13624">
    <property type="entry name" value="SurA_N_3"/>
    <property type="match status" value="1"/>
</dbReference>
<evidence type="ECO:0000256" key="9">
    <source>
        <dbReference type="ARBA" id="ARBA00030642"/>
    </source>
</evidence>
<proteinExistence type="inferred from homology"/>
<dbReference type="Gene3D" id="3.10.50.40">
    <property type="match status" value="1"/>
</dbReference>
<comment type="similarity">
    <text evidence="11">Belongs to the PpiD chaperone family.</text>
</comment>
<evidence type="ECO:0000256" key="10">
    <source>
        <dbReference type="ARBA" id="ARBA00031484"/>
    </source>
</evidence>
<name>A0A2P7SGU3_9HYPH</name>
<evidence type="ECO:0000256" key="8">
    <source>
        <dbReference type="ARBA" id="ARBA00023186"/>
    </source>
</evidence>
<dbReference type="InterPro" id="IPR046357">
    <property type="entry name" value="PPIase_dom_sf"/>
</dbReference>
<dbReference type="InterPro" id="IPR000297">
    <property type="entry name" value="PPIase_PpiC"/>
</dbReference>
<evidence type="ECO:0000256" key="12">
    <source>
        <dbReference type="ARBA" id="ARBA00040743"/>
    </source>
</evidence>
<keyword evidence="6" id="KW-1133">Transmembrane helix</keyword>
<evidence type="ECO:0000256" key="2">
    <source>
        <dbReference type="ARBA" id="ARBA00018370"/>
    </source>
</evidence>
<keyword evidence="16" id="KW-1185">Reference proteome</keyword>
<evidence type="ECO:0000256" key="4">
    <source>
        <dbReference type="ARBA" id="ARBA00022519"/>
    </source>
</evidence>
<evidence type="ECO:0000256" key="3">
    <source>
        <dbReference type="ARBA" id="ARBA00022475"/>
    </source>
</evidence>